<sequence length="534" mass="61284">MAEKEPKLPGSWLLLGKVEEGRGSGSGGGGVDRSGGEWWENSWREKQFECYSVCYFDEEEMGTVARDDVVITSSDNVEGSGDWNSLEYQDTSGSKGKKVMNALSFYKIETDEISERYIAPCFLNGLEAYDGKTLVKKELIVALRGELYFVRFSINPKEDDFKPGVILGRSFLRLAKGFVNFDNGVTTIYPKPDPFKNDSKKIKNSDDWDQLLDFNFDDVPKFGEELPPFKDKVELDEKTVKEEEDAVKRTKGEALKEKYDPVELEEDGFNVYFKGGLHNDDNFNAQDYWLSISREDNLGLSRSHTSTIRNPILRVIYKMITYSLFQRTTRYDKIQKNDLWLLSMFDARHQNGVLTEDVVRSLSALIYCRDLDTTTLRDLIDSDGKLILEDPQPGVPRVGIPRPPKASMQDLYDWMGRMKIRQDLIERMKEPTTRLAMLSRIITSTINSTRLRHHSISSSRMMTSSVEMARVRYMTACLGHEKEEKAQDDLAWKKDLKHRSQLKIISFDHLFSGLKLDSQLTSPDVIHETTQKII</sequence>
<evidence type="ECO:0000313" key="1">
    <source>
        <dbReference type="EMBL" id="GEU70395.1"/>
    </source>
</evidence>
<reference evidence="1" key="1">
    <citation type="journal article" date="2019" name="Sci. Rep.">
        <title>Draft genome of Tanacetum cinerariifolium, the natural source of mosquito coil.</title>
        <authorList>
            <person name="Yamashiro T."/>
            <person name="Shiraishi A."/>
            <person name="Satake H."/>
            <person name="Nakayama K."/>
        </authorList>
    </citation>
    <scope>NUCLEOTIDE SEQUENCE</scope>
</reference>
<name>A0A6L2MDW4_TANCI</name>
<accession>A0A6L2MDW4</accession>
<protein>
    <submittedName>
        <fullName evidence="1">Uncharacterized protein</fullName>
    </submittedName>
</protein>
<dbReference type="AlphaFoldDB" id="A0A6L2MDW4"/>
<organism evidence="1">
    <name type="scientific">Tanacetum cinerariifolium</name>
    <name type="common">Dalmatian daisy</name>
    <name type="synonym">Chrysanthemum cinerariifolium</name>
    <dbReference type="NCBI Taxonomy" id="118510"/>
    <lineage>
        <taxon>Eukaryota</taxon>
        <taxon>Viridiplantae</taxon>
        <taxon>Streptophyta</taxon>
        <taxon>Embryophyta</taxon>
        <taxon>Tracheophyta</taxon>
        <taxon>Spermatophyta</taxon>
        <taxon>Magnoliopsida</taxon>
        <taxon>eudicotyledons</taxon>
        <taxon>Gunneridae</taxon>
        <taxon>Pentapetalae</taxon>
        <taxon>asterids</taxon>
        <taxon>campanulids</taxon>
        <taxon>Asterales</taxon>
        <taxon>Asteraceae</taxon>
        <taxon>Asteroideae</taxon>
        <taxon>Anthemideae</taxon>
        <taxon>Anthemidinae</taxon>
        <taxon>Tanacetum</taxon>
    </lineage>
</organism>
<gene>
    <name evidence="1" type="ORF">Tci_042373</name>
</gene>
<dbReference type="EMBL" id="BKCJ010006103">
    <property type="protein sequence ID" value="GEU70395.1"/>
    <property type="molecule type" value="Genomic_DNA"/>
</dbReference>
<comment type="caution">
    <text evidence="1">The sequence shown here is derived from an EMBL/GenBank/DDBJ whole genome shotgun (WGS) entry which is preliminary data.</text>
</comment>
<proteinExistence type="predicted"/>